<accession>A0A5B7I7U9</accession>
<organism evidence="2 3">
    <name type="scientific">Portunus trituberculatus</name>
    <name type="common">Swimming crab</name>
    <name type="synonym">Neptunus trituberculatus</name>
    <dbReference type="NCBI Taxonomy" id="210409"/>
    <lineage>
        <taxon>Eukaryota</taxon>
        <taxon>Metazoa</taxon>
        <taxon>Ecdysozoa</taxon>
        <taxon>Arthropoda</taxon>
        <taxon>Crustacea</taxon>
        <taxon>Multicrustacea</taxon>
        <taxon>Malacostraca</taxon>
        <taxon>Eumalacostraca</taxon>
        <taxon>Eucarida</taxon>
        <taxon>Decapoda</taxon>
        <taxon>Pleocyemata</taxon>
        <taxon>Brachyura</taxon>
        <taxon>Eubrachyura</taxon>
        <taxon>Portunoidea</taxon>
        <taxon>Portunidae</taxon>
        <taxon>Portuninae</taxon>
        <taxon>Portunus</taxon>
    </lineage>
</organism>
<gene>
    <name evidence="2" type="ORF">E2C01_072024</name>
</gene>
<comment type="caution">
    <text evidence="2">The sequence shown here is derived from an EMBL/GenBank/DDBJ whole genome shotgun (WGS) entry which is preliminary data.</text>
</comment>
<evidence type="ECO:0000256" key="1">
    <source>
        <dbReference type="SAM" id="MobiDB-lite"/>
    </source>
</evidence>
<evidence type="ECO:0000313" key="2">
    <source>
        <dbReference type="EMBL" id="MPC77567.1"/>
    </source>
</evidence>
<reference evidence="2 3" key="1">
    <citation type="submission" date="2019-05" db="EMBL/GenBank/DDBJ databases">
        <title>Another draft genome of Portunus trituberculatus and its Hox gene families provides insights of decapod evolution.</title>
        <authorList>
            <person name="Jeong J.-H."/>
            <person name="Song I."/>
            <person name="Kim S."/>
            <person name="Choi T."/>
            <person name="Kim D."/>
            <person name="Ryu S."/>
            <person name="Kim W."/>
        </authorList>
    </citation>
    <scope>NUCLEOTIDE SEQUENCE [LARGE SCALE GENOMIC DNA]</scope>
    <source>
        <tissue evidence="2">Muscle</tissue>
    </source>
</reference>
<proteinExistence type="predicted"/>
<name>A0A5B7I7U9_PORTR</name>
<evidence type="ECO:0000313" key="3">
    <source>
        <dbReference type="Proteomes" id="UP000324222"/>
    </source>
</evidence>
<protein>
    <submittedName>
        <fullName evidence="2">Uncharacterized protein</fullName>
    </submittedName>
</protein>
<feature type="compositionally biased region" description="Low complexity" evidence="1">
    <location>
        <begin position="36"/>
        <end position="60"/>
    </location>
</feature>
<keyword evidence="3" id="KW-1185">Reference proteome</keyword>
<sequence length="82" mass="8547">MNSCRGVASHRDFVDMDPTEIVNCMADQDTDPLPAPSATTASPSSSNSSSAKSTSTSTKTFTAITSSAPYLSVISRTPSKDE</sequence>
<feature type="region of interest" description="Disordered" evidence="1">
    <location>
        <begin position="26"/>
        <end position="60"/>
    </location>
</feature>
<dbReference type="AlphaFoldDB" id="A0A5B7I7U9"/>
<dbReference type="EMBL" id="VSRR010046157">
    <property type="protein sequence ID" value="MPC77567.1"/>
    <property type="molecule type" value="Genomic_DNA"/>
</dbReference>
<dbReference type="Proteomes" id="UP000324222">
    <property type="component" value="Unassembled WGS sequence"/>
</dbReference>